<dbReference type="SUPFAM" id="SSF56349">
    <property type="entry name" value="DNA breaking-rejoining enzymes"/>
    <property type="match status" value="1"/>
</dbReference>
<dbReference type="CDD" id="cd01185">
    <property type="entry name" value="INTN1_C_like"/>
    <property type="match status" value="1"/>
</dbReference>
<organism evidence="8 9">
    <name type="scientific">Bacteroides finegoldii</name>
    <dbReference type="NCBI Taxonomy" id="338188"/>
    <lineage>
        <taxon>Bacteria</taxon>
        <taxon>Pseudomonadati</taxon>
        <taxon>Bacteroidota</taxon>
        <taxon>Bacteroidia</taxon>
        <taxon>Bacteroidales</taxon>
        <taxon>Bacteroidaceae</taxon>
        <taxon>Bacteroides</taxon>
    </lineage>
</organism>
<dbReference type="InterPro" id="IPR013762">
    <property type="entry name" value="Integrase-like_cat_sf"/>
</dbReference>
<dbReference type="GO" id="GO:0006310">
    <property type="term" value="P:DNA recombination"/>
    <property type="evidence" value="ECO:0007669"/>
    <property type="project" value="UniProtKB-KW"/>
</dbReference>
<sequence>MNASISVVCYKSKTLSNGESPLMLQITKDKKRKYQSLGISVNPKHWNFLKGEPKPKCPNRDYILKIILAKKEELQRKILEFNSRQREYSVYSLLRETERAQHMTVGEFYLALIDEFERNGKLGNRRAYKGSYNSLNSFTGDNLDICFEDITQGWLLNYESWLRAKGNKETTISIQFRTLRSVYNKAIKRKCVGKEYYPFEDFHINKFNVHTDKRAISKNDVLKIISADLTGKSEYVKFSRDIFVFSYLCGGINFCDVASLTKENILNGRLSYVRQKTGKQINLCLTKNASAIIDKYYKGGKGFLFPILDITRHITATQKENRLHKVLGQVDKSLKIIAQIAKVDVNLTTYVARHSYATVLKRSGVPTSIICESLGHSSERVTQIYLDSFENEQIDEAMKNLL</sequence>
<evidence type="ECO:0000256" key="2">
    <source>
        <dbReference type="ARBA" id="ARBA00022908"/>
    </source>
</evidence>
<comment type="similarity">
    <text evidence="1">Belongs to the 'phage' integrase family.</text>
</comment>
<dbReference type="Proteomes" id="UP000095517">
    <property type="component" value="Unassembled WGS sequence"/>
</dbReference>
<dbReference type="InterPro" id="IPR035386">
    <property type="entry name" value="Arm-DNA-bind_5"/>
</dbReference>
<dbReference type="AlphaFoldDB" id="A0A174KFA0"/>
<evidence type="ECO:0000256" key="3">
    <source>
        <dbReference type="ARBA" id="ARBA00023125"/>
    </source>
</evidence>
<name>A0A174KFA0_9BACE</name>
<evidence type="ECO:0000256" key="5">
    <source>
        <dbReference type="PROSITE-ProRule" id="PRU01248"/>
    </source>
</evidence>
<evidence type="ECO:0000259" key="7">
    <source>
        <dbReference type="PROSITE" id="PS51900"/>
    </source>
</evidence>
<dbReference type="GO" id="GO:0015074">
    <property type="term" value="P:DNA integration"/>
    <property type="evidence" value="ECO:0007669"/>
    <property type="project" value="UniProtKB-KW"/>
</dbReference>
<keyword evidence="4" id="KW-0233">DNA recombination</keyword>
<dbReference type="InterPro" id="IPR050090">
    <property type="entry name" value="Tyrosine_recombinase_XerCD"/>
</dbReference>
<accession>A0A174KFA0</accession>
<dbReference type="InterPro" id="IPR002104">
    <property type="entry name" value="Integrase_catalytic"/>
</dbReference>
<dbReference type="Gene3D" id="1.10.150.130">
    <property type="match status" value="1"/>
</dbReference>
<feature type="domain" description="Core-binding (CB)" evidence="7">
    <location>
        <begin position="100"/>
        <end position="187"/>
    </location>
</feature>
<feature type="domain" description="Tyr recombinase" evidence="6">
    <location>
        <begin position="211"/>
        <end position="399"/>
    </location>
</feature>
<dbReference type="EMBL" id="CYZH01000030">
    <property type="protein sequence ID" value="CUP10572.1"/>
    <property type="molecule type" value="Genomic_DNA"/>
</dbReference>
<dbReference type="Pfam" id="PF13102">
    <property type="entry name" value="Phage_int_SAM_5"/>
    <property type="match status" value="1"/>
</dbReference>
<dbReference type="InterPro" id="IPR011010">
    <property type="entry name" value="DNA_brk_join_enz"/>
</dbReference>
<keyword evidence="2" id="KW-0229">DNA integration</keyword>
<dbReference type="InterPro" id="IPR025269">
    <property type="entry name" value="SAM-like_dom"/>
</dbReference>
<evidence type="ECO:0000256" key="4">
    <source>
        <dbReference type="ARBA" id="ARBA00023172"/>
    </source>
</evidence>
<dbReference type="GO" id="GO:0003677">
    <property type="term" value="F:DNA binding"/>
    <property type="evidence" value="ECO:0007669"/>
    <property type="project" value="UniProtKB-UniRule"/>
</dbReference>
<evidence type="ECO:0000313" key="8">
    <source>
        <dbReference type="EMBL" id="CUP10572.1"/>
    </source>
</evidence>
<dbReference type="InterPro" id="IPR044068">
    <property type="entry name" value="CB"/>
</dbReference>
<dbReference type="Pfam" id="PF17293">
    <property type="entry name" value="Arm-DNA-bind_5"/>
    <property type="match status" value="1"/>
</dbReference>
<dbReference type="PROSITE" id="PS51900">
    <property type="entry name" value="CB"/>
    <property type="match status" value="1"/>
</dbReference>
<reference evidence="8 9" key="1">
    <citation type="submission" date="2015-09" db="EMBL/GenBank/DDBJ databases">
        <authorList>
            <consortium name="Pathogen Informatics"/>
        </authorList>
    </citation>
    <scope>NUCLEOTIDE SEQUENCE [LARGE SCALE GENOMIC DNA]</scope>
    <source>
        <strain evidence="8 9">2789STDY5608840</strain>
    </source>
</reference>
<evidence type="ECO:0000256" key="1">
    <source>
        <dbReference type="ARBA" id="ARBA00008857"/>
    </source>
</evidence>
<dbReference type="STRING" id="338188.ERS852397_03506"/>
<dbReference type="PANTHER" id="PTHR30349:SF64">
    <property type="entry name" value="PROPHAGE INTEGRASE INTD-RELATED"/>
    <property type="match status" value="1"/>
</dbReference>
<protein>
    <submittedName>
        <fullName evidence="8">Integrase</fullName>
    </submittedName>
</protein>
<keyword evidence="3 5" id="KW-0238">DNA-binding</keyword>
<dbReference type="Gene3D" id="1.10.443.10">
    <property type="entry name" value="Intergrase catalytic core"/>
    <property type="match status" value="1"/>
</dbReference>
<dbReference type="RefSeq" id="WP_055279787.1">
    <property type="nucleotide sequence ID" value="NZ_CABIXA010000030.1"/>
</dbReference>
<dbReference type="InterPro" id="IPR010998">
    <property type="entry name" value="Integrase_recombinase_N"/>
</dbReference>
<dbReference type="PROSITE" id="PS51898">
    <property type="entry name" value="TYR_RECOMBINASE"/>
    <property type="match status" value="1"/>
</dbReference>
<dbReference type="Pfam" id="PF00589">
    <property type="entry name" value="Phage_integrase"/>
    <property type="match status" value="1"/>
</dbReference>
<dbReference type="PANTHER" id="PTHR30349">
    <property type="entry name" value="PHAGE INTEGRASE-RELATED"/>
    <property type="match status" value="1"/>
</dbReference>
<proteinExistence type="inferred from homology"/>
<evidence type="ECO:0000313" key="9">
    <source>
        <dbReference type="Proteomes" id="UP000095517"/>
    </source>
</evidence>
<gene>
    <name evidence="8" type="ORF">ERS852397_03506</name>
</gene>
<evidence type="ECO:0000259" key="6">
    <source>
        <dbReference type="PROSITE" id="PS51898"/>
    </source>
</evidence>